<dbReference type="InterPro" id="IPR006680">
    <property type="entry name" value="Amidohydro-rel"/>
</dbReference>
<dbReference type="CDD" id="cd01298">
    <property type="entry name" value="ATZ_TRZ_like"/>
    <property type="match status" value="1"/>
</dbReference>
<evidence type="ECO:0000256" key="1">
    <source>
        <dbReference type="ARBA" id="ARBA00022723"/>
    </source>
</evidence>
<dbReference type="GO" id="GO:0046872">
    <property type="term" value="F:metal ion binding"/>
    <property type="evidence" value="ECO:0007669"/>
    <property type="project" value="UniProtKB-KW"/>
</dbReference>
<dbReference type="EMBL" id="PJMW01000002">
    <property type="protein sequence ID" value="PKV79151.1"/>
    <property type="molecule type" value="Genomic_DNA"/>
</dbReference>
<dbReference type="FunFam" id="3.20.20.140:FF:000014">
    <property type="entry name" value="5-methylthioadenosine/S-adenosylhomocysteine deaminase"/>
    <property type="match status" value="1"/>
</dbReference>
<organism evidence="5 6">
    <name type="scientific">Nocardia fluminea</name>
    <dbReference type="NCBI Taxonomy" id="134984"/>
    <lineage>
        <taxon>Bacteria</taxon>
        <taxon>Bacillati</taxon>
        <taxon>Actinomycetota</taxon>
        <taxon>Actinomycetes</taxon>
        <taxon>Mycobacteriales</taxon>
        <taxon>Nocardiaceae</taxon>
        <taxon>Nocardia</taxon>
    </lineage>
</organism>
<evidence type="ECO:0000313" key="5">
    <source>
        <dbReference type="EMBL" id="PKV79151.1"/>
    </source>
</evidence>
<evidence type="ECO:0000313" key="6">
    <source>
        <dbReference type="Proteomes" id="UP000233766"/>
    </source>
</evidence>
<keyword evidence="3" id="KW-0862">Zinc</keyword>
<dbReference type="Gene3D" id="2.30.40.10">
    <property type="entry name" value="Urease, subunit C, domain 1"/>
    <property type="match status" value="1"/>
</dbReference>
<dbReference type="PANTHER" id="PTHR43794">
    <property type="entry name" value="AMINOHYDROLASE SSNA-RELATED"/>
    <property type="match status" value="1"/>
</dbReference>
<sequence length="456" mass="47491">MAAVSAPDLLIHGCAVVTVDAAGTEYREGWVTVRGNRIDALGSGNPPEFGPEVARIDGRGCVLTPGLVNTHHHLYQWITRGLAADNTLFEWLTMLYPVWSRIDEKSVRTAATGALVSLARSGCTTSSDHHYVFPRGGGDLLAAEIGAAAEVGLRFHPARGSMDLGQSAGGLPPDSVVESIDDILAASAAAIQDWHDPSFDAMVRIALAPCSPFSVTADLMRESAALARSAGVRLHTHLAETLDEQEFCQEKFGCTPAEYMERLGWLGDDVWYAHAVHLDDPAIAAMARTGTGIAHCPTSNGRLGAGIARTADLVAAGVPVGLGVDGAASNESSSMIEEPRNALLYARAIGGPRAMTVRTALELATMGGARVLGRAAEIGSVEPGKLADLALWRLDTAAHAGIEDPVVALVLGSAPPLAALLVNGREVVRDDVVLTVDEASVGAEVARAQSTLLAGA</sequence>
<protein>
    <submittedName>
        <fullName evidence="5">Cytosine/adenosine deaminase-related metal-dependent hydrolase</fullName>
    </submittedName>
</protein>
<keyword evidence="2 5" id="KW-0378">Hydrolase</keyword>
<dbReference type="SUPFAM" id="SSF51556">
    <property type="entry name" value="Metallo-dependent hydrolases"/>
    <property type="match status" value="1"/>
</dbReference>
<evidence type="ECO:0000259" key="4">
    <source>
        <dbReference type="Pfam" id="PF01979"/>
    </source>
</evidence>
<dbReference type="AlphaFoldDB" id="A0A2N3VC14"/>
<dbReference type="InterPro" id="IPR011059">
    <property type="entry name" value="Metal-dep_hydrolase_composite"/>
</dbReference>
<dbReference type="OrthoDB" id="3189065at2"/>
<evidence type="ECO:0000256" key="3">
    <source>
        <dbReference type="ARBA" id="ARBA00022833"/>
    </source>
</evidence>
<dbReference type="GO" id="GO:0019239">
    <property type="term" value="F:deaminase activity"/>
    <property type="evidence" value="ECO:0007669"/>
    <property type="project" value="UniProtKB-ARBA"/>
</dbReference>
<dbReference type="PANTHER" id="PTHR43794:SF11">
    <property type="entry name" value="AMIDOHYDROLASE-RELATED DOMAIN-CONTAINING PROTEIN"/>
    <property type="match status" value="1"/>
</dbReference>
<dbReference type="InterPro" id="IPR050287">
    <property type="entry name" value="MTA/SAH_deaminase"/>
</dbReference>
<dbReference type="Gene3D" id="3.20.20.140">
    <property type="entry name" value="Metal-dependent hydrolases"/>
    <property type="match status" value="1"/>
</dbReference>
<feature type="domain" description="Amidohydrolase-related" evidence="4">
    <location>
        <begin position="62"/>
        <end position="396"/>
    </location>
</feature>
<comment type="caution">
    <text evidence="5">The sequence shown here is derived from an EMBL/GenBank/DDBJ whole genome shotgun (WGS) entry which is preliminary data.</text>
</comment>
<name>A0A2N3VC14_9NOCA</name>
<dbReference type="GO" id="GO:0016814">
    <property type="term" value="F:hydrolase activity, acting on carbon-nitrogen (but not peptide) bonds, in cyclic amidines"/>
    <property type="evidence" value="ECO:0007669"/>
    <property type="project" value="UniProtKB-ARBA"/>
</dbReference>
<gene>
    <name evidence="5" type="ORF">ATK86_3537</name>
</gene>
<dbReference type="Proteomes" id="UP000233766">
    <property type="component" value="Unassembled WGS sequence"/>
</dbReference>
<dbReference type="Pfam" id="PF01979">
    <property type="entry name" value="Amidohydro_1"/>
    <property type="match status" value="1"/>
</dbReference>
<keyword evidence="6" id="KW-1185">Reference proteome</keyword>
<reference evidence="5 6" key="1">
    <citation type="submission" date="2017-12" db="EMBL/GenBank/DDBJ databases">
        <title>Sequencing the genomes of 1000 Actinobacteria strains.</title>
        <authorList>
            <person name="Klenk H.-P."/>
        </authorList>
    </citation>
    <scope>NUCLEOTIDE SEQUENCE [LARGE SCALE GENOMIC DNA]</scope>
    <source>
        <strain evidence="5 6">DSM 44489</strain>
    </source>
</reference>
<dbReference type="NCBIfam" id="NF006055">
    <property type="entry name" value="PRK08203.1"/>
    <property type="match status" value="1"/>
</dbReference>
<accession>A0A2N3VC14</accession>
<dbReference type="InterPro" id="IPR032466">
    <property type="entry name" value="Metal_Hydrolase"/>
</dbReference>
<dbReference type="SUPFAM" id="SSF51338">
    <property type="entry name" value="Composite domain of metallo-dependent hydrolases"/>
    <property type="match status" value="1"/>
</dbReference>
<dbReference type="RefSeq" id="WP_101465467.1">
    <property type="nucleotide sequence ID" value="NZ_PJMW01000002.1"/>
</dbReference>
<keyword evidence="1" id="KW-0479">Metal-binding</keyword>
<evidence type="ECO:0000256" key="2">
    <source>
        <dbReference type="ARBA" id="ARBA00022801"/>
    </source>
</evidence>
<proteinExistence type="predicted"/>